<sequence length="195" mass="20313">MTAPRIASRAPRLLAAAAALLLGASALGACSVRPGIAATSSYTGLDGTTHSTTITERELQEAAEELKPLNWPVSGTLRLLLSADIIEEVCASQGLAVSDEQVDLLLDDQIGKGRHSVQARRAMRATYLYGIISNPGRGGIGAPRAAQAQADIQRIDGAAEVEVSPRYSSARPWLLAPSAAGPVPPERGAQQPATR</sequence>
<dbReference type="Proteomes" id="UP000614239">
    <property type="component" value="Unassembled WGS sequence"/>
</dbReference>
<evidence type="ECO:0000256" key="1">
    <source>
        <dbReference type="SAM" id="MobiDB-lite"/>
    </source>
</evidence>
<protein>
    <submittedName>
        <fullName evidence="3">Uncharacterized protein</fullName>
    </submittedName>
</protein>
<evidence type="ECO:0000313" key="3">
    <source>
        <dbReference type="EMBL" id="GGO99704.1"/>
    </source>
</evidence>
<comment type="caution">
    <text evidence="3">The sequence shown here is derived from an EMBL/GenBank/DDBJ whole genome shotgun (WGS) entry which is preliminary data.</text>
</comment>
<feature type="region of interest" description="Disordered" evidence="1">
    <location>
        <begin position="174"/>
        <end position="195"/>
    </location>
</feature>
<reference evidence="3" key="1">
    <citation type="journal article" date="2014" name="Int. J. Syst. Evol. Microbiol.">
        <title>Complete genome sequence of Corynebacterium casei LMG S-19264T (=DSM 44701T), isolated from a smear-ripened cheese.</title>
        <authorList>
            <consortium name="US DOE Joint Genome Institute (JGI-PGF)"/>
            <person name="Walter F."/>
            <person name="Albersmeier A."/>
            <person name="Kalinowski J."/>
            <person name="Ruckert C."/>
        </authorList>
    </citation>
    <scope>NUCLEOTIDE SEQUENCE</scope>
    <source>
        <strain evidence="3">CGMCC 4.7372</strain>
    </source>
</reference>
<dbReference type="AlphaFoldDB" id="A0A8H9HE87"/>
<reference evidence="3" key="2">
    <citation type="submission" date="2020-09" db="EMBL/GenBank/DDBJ databases">
        <authorList>
            <person name="Sun Q."/>
            <person name="Zhou Y."/>
        </authorList>
    </citation>
    <scope>NUCLEOTIDE SEQUENCE</scope>
    <source>
        <strain evidence="3">CGMCC 4.7372</strain>
    </source>
</reference>
<dbReference type="EMBL" id="BMNJ01000006">
    <property type="protein sequence ID" value="GGO99704.1"/>
    <property type="molecule type" value="Genomic_DNA"/>
</dbReference>
<evidence type="ECO:0000256" key="2">
    <source>
        <dbReference type="SAM" id="SignalP"/>
    </source>
</evidence>
<organism evidence="3 4">
    <name type="scientific">Actinomyces gaoshouyii</name>
    <dbReference type="NCBI Taxonomy" id="1960083"/>
    <lineage>
        <taxon>Bacteria</taxon>
        <taxon>Bacillati</taxon>
        <taxon>Actinomycetota</taxon>
        <taxon>Actinomycetes</taxon>
        <taxon>Actinomycetales</taxon>
        <taxon>Actinomycetaceae</taxon>
        <taxon>Actinomyces</taxon>
    </lineage>
</organism>
<dbReference type="RefSeq" id="WP_080463226.1">
    <property type="nucleotide sequence ID" value="NZ_BMNJ01000006.1"/>
</dbReference>
<name>A0A8H9HE87_9ACTO</name>
<dbReference type="PROSITE" id="PS51257">
    <property type="entry name" value="PROKAR_LIPOPROTEIN"/>
    <property type="match status" value="1"/>
</dbReference>
<accession>A0A8H9HE87</accession>
<keyword evidence="4" id="KW-1185">Reference proteome</keyword>
<feature type="signal peptide" evidence="2">
    <location>
        <begin position="1"/>
        <end position="28"/>
    </location>
</feature>
<keyword evidence="2" id="KW-0732">Signal</keyword>
<dbReference type="OrthoDB" id="3260990at2"/>
<proteinExistence type="predicted"/>
<gene>
    <name evidence="3" type="ORF">GCM10011612_17620</name>
</gene>
<evidence type="ECO:0000313" key="4">
    <source>
        <dbReference type="Proteomes" id="UP000614239"/>
    </source>
</evidence>
<feature type="chain" id="PRO_5038779341" evidence="2">
    <location>
        <begin position="29"/>
        <end position="195"/>
    </location>
</feature>